<dbReference type="STRING" id="204669.Acid345_4402"/>
<gene>
    <name evidence="1" type="ordered locus">Acid345_4402</name>
</gene>
<name>Q1II98_KORVE</name>
<dbReference type="EMBL" id="CP000360">
    <property type="protein sequence ID" value="ABF43402.1"/>
    <property type="molecule type" value="Genomic_DNA"/>
</dbReference>
<accession>Q1II98</accession>
<sequence>MTSDSAALARLQKSFGNREIAFGCGGLKVFSGEHLTAQQVGYSVSPDGANLCTDGQGSWQSGWLVIGYDTCMGNPLFVDSANAELPVFTAYHGEGAWHPSMIAASADNFVSCLTEFERIASGRENPVQLNKNPVTEVEREAFLKRVKALSPSAPLDMYYWDALLDG</sequence>
<dbReference type="OrthoDB" id="8444591at2"/>
<dbReference type="HOGENOM" id="CLU_139581_0_0_0"/>
<dbReference type="eggNOG" id="ENOG50333EB">
    <property type="taxonomic scope" value="Bacteria"/>
</dbReference>
<dbReference type="RefSeq" id="WP_011525199.1">
    <property type="nucleotide sequence ID" value="NC_008009.1"/>
</dbReference>
<proteinExistence type="predicted"/>
<dbReference type="AlphaFoldDB" id="Q1II98"/>
<evidence type="ECO:0008006" key="3">
    <source>
        <dbReference type="Google" id="ProtNLM"/>
    </source>
</evidence>
<keyword evidence="2" id="KW-1185">Reference proteome</keyword>
<evidence type="ECO:0000313" key="1">
    <source>
        <dbReference type="EMBL" id="ABF43402.1"/>
    </source>
</evidence>
<evidence type="ECO:0000313" key="2">
    <source>
        <dbReference type="Proteomes" id="UP000002432"/>
    </source>
</evidence>
<dbReference type="KEGG" id="aba:Acid345_4402"/>
<reference evidence="1 2" key="1">
    <citation type="journal article" date="2009" name="Appl. Environ. Microbiol.">
        <title>Three genomes from the phylum Acidobacteria provide insight into the lifestyles of these microorganisms in soils.</title>
        <authorList>
            <person name="Ward N.L."/>
            <person name="Challacombe J.F."/>
            <person name="Janssen P.H."/>
            <person name="Henrissat B."/>
            <person name="Coutinho P.M."/>
            <person name="Wu M."/>
            <person name="Xie G."/>
            <person name="Haft D.H."/>
            <person name="Sait M."/>
            <person name="Badger J."/>
            <person name="Barabote R.D."/>
            <person name="Bradley B."/>
            <person name="Brettin T.S."/>
            <person name="Brinkac L.M."/>
            <person name="Bruce D."/>
            <person name="Creasy T."/>
            <person name="Daugherty S.C."/>
            <person name="Davidsen T.M."/>
            <person name="DeBoy R.T."/>
            <person name="Detter J.C."/>
            <person name="Dodson R.J."/>
            <person name="Durkin A.S."/>
            <person name="Ganapathy A."/>
            <person name="Gwinn-Giglio M."/>
            <person name="Han C.S."/>
            <person name="Khouri H."/>
            <person name="Kiss H."/>
            <person name="Kothari S.P."/>
            <person name="Madupu R."/>
            <person name="Nelson K.E."/>
            <person name="Nelson W.C."/>
            <person name="Paulsen I."/>
            <person name="Penn K."/>
            <person name="Ren Q."/>
            <person name="Rosovitz M.J."/>
            <person name="Selengut J.D."/>
            <person name="Shrivastava S."/>
            <person name="Sullivan S.A."/>
            <person name="Tapia R."/>
            <person name="Thompson L.S."/>
            <person name="Watkins K.L."/>
            <person name="Yang Q."/>
            <person name="Yu C."/>
            <person name="Zafar N."/>
            <person name="Zhou L."/>
            <person name="Kuske C.R."/>
        </authorList>
    </citation>
    <scope>NUCLEOTIDE SEQUENCE [LARGE SCALE GENOMIC DNA]</scope>
    <source>
        <strain evidence="1 2">Ellin345</strain>
    </source>
</reference>
<organism evidence="1 2">
    <name type="scientific">Koribacter versatilis (strain Ellin345)</name>
    <dbReference type="NCBI Taxonomy" id="204669"/>
    <lineage>
        <taxon>Bacteria</taxon>
        <taxon>Pseudomonadati</taxon>
        <taxon>Acidobacteriota</taxon>
        <taxon>Terriglobia</taxon>
        <taxon>Terriglobales</taxon>
        <taxon>Candidatus Korobacteraceae</taxon>
        <taxon>Candidatus Korobacter</taxon>
    </lineage>
</organism>
<dbReference type="Proteomes" id="UP000002432">
    <property type="component" value="Chromosome"/>
</dbReference>
<protein>
    <recommendedName>
        <fullName evidence="3">Knr4/Smi1-like domain-containing protein</fullName>
    </recommendedName>
</protein>
<dbReference type="EnsemblBacteria" id="ABF43402">
    <property type="protein sequence ID" value="ABF43402"/>
    <property type="gene ID" value="Acid345_4402"/>
</dbReference>